<accession>I4YW19</accession>
<gene>
    <name evidence="1" type="ORF">MicloDRAFT_00047390</name>
</gene>
<dbReference type="EMBL" id="JH660645">
    <property type="protein sequence ID" value="EIM28161.1"/>
    <property type="molecule type" value="Genomic_DNA"/>
</dbReference>
<name>I4YW19_9HYPH</name>
<dbReference type="OrthoDB" id="8019350at2"/>
<proteinExistence type="predicted"/>
<sequence>MSSEVLLRQEIRHSLGYVRGMIDHYSGLYSGENLTQDVLSFCDGMIRAEEPNSRLREARRLVEERCRQLADATDRFSQRDPASIAAMRAQAVAAIDLFQDAAFEWHKARANIPSSGRLLRRKSL</sequence>
<dbReference type="AlphaFoldDB" id="I4YW19"/>
<evidence type="ECO:0000313" key="2">
    <source>
        <dbReference type="Proteomes" id="UP000003947"/>
    </source>
</evidence>
<dbReference type="RefSeq" id="WP_009764211.1">
    <property type="nucleotide sequence ID" value="NZ_CP141048.1"/>
</dbReference>
<dbReference type="Proteomes" id="UP000003947">
    <property type="component" value="Unassembled WGS sequence"/>
</dbReference>
<dbReference type="PATRIC" id="fig|864069.3.peg.5109"/>
<evidence type="ECO:0000313" key="1">
    <source>
        <dbReference type="EMBL" id="EIM28161.1"/>
    </source>
</evidence>
<organism evidence="1 2">
    <name type="scientific">Microvirga lotononidis</name>
    <dbReference type="NCBI Taxonomy" id="864069"/>
    <lineage>
        <taxon>Bacteria</taxon>
        <taxon>Pseudomonadati</taxon>
        <taxon>Pseudomonadota</taxon>
        <taxon>Alphaproteobacteria</taxon>
        <taxon>Hyphomicrobiales</taxon>
        <taxon>Methylobacteriaceae</taxon>
        <taxon>Microvirga</taxon>
    </lineage>
</organism>
<keyword evidence="2" id="KW-1185">Reference proteome</keyword>
<protein>
    <submittedName>
        <fullName evidence="1">Uncharacterized protein</fullName>
    </submittedName>
</protein>
<dbReference type="HOGENOM" id="CLU_2001250_0_0_5"/>
<reference evidence="1 2" key="1">
    <citation type="submission" date="2012-02" db="EMBL/GenBank/DDBJ databases">
        <title>Improved High-Quality Draft sequence of Microvirga sp. WSM3557.</title>
        <authorList>
            <consortium name="US DOE Joint Genome Institute"/>
            <person name="Lucas S."/>
            <person name="Han J."/>
            <person name="Lapidus A."/>
            <person name="Cheng J.-F."/>
            <person name="Goodwin L."/>
            <person name="Pitluck S."/>
            <person name="Peters L."/>
            <person name="Zhang X."/>
            <person name="Detter J.C."/>
            <person name="Han C."/>
            <person name="Tapia R."/>
            <person name="Land M."/>
            <person name="Hauser L."/>
            <person name="Kyrpides N."/>
            <person name="Ivanova N."/>
            <person name="Pagani I."/>
            <person name="Brau L."/>
            <person name="Yates R."/>
            <person name="O'Hara G."/>
            <person name="Rui T."/>
            <person name="Howieson J."/>
            <person name="Reeve W."/>
            <person name="Woyke T."/>
        </authorList>
    </citation>
    <scope>NUCLEOTIDE SEQUENCE [LARGE SCALE GENOMIC DNA]</scope>
    <source>
        <strain evidence="1 2">WSM3557</strain>
    </source>
</reference>